<dbReference type="RefSeq" id="YP_010054704.1">
    <property type="nucleotide sequence ID" value="NC_054656.1"/>
</dbReference>
<gene>
    <name evidence="1" type="primary">62</name>
    <name evidence="1" type="ORF">SEA_YOSIF_62</name>
</gene>
<evidence type="ECO:0000313" key="1">
    <source>
        <dbReference type="EMBL" id="AWY07626.1"/>
    </source>
</evidence>
<dbReference type="KEGG" id="vg:64470622"/>
<reference evidence="2" key="1">
    <citation type="submission" date="2018-04" db="EMBL/GenBank/DDBJ databases">
        <authorList>
            <person name="Go L.Y."/>
            <person name="Mitchell J.A."/>
        </authorList>
    </citation>
    <scope>NUCLEOTIDE SEQUENCE [LARGE SCALE GENOMIC DNA]</scope>
</reference>
<accession>A0A2Z4QCI3</accession>
<dbReference type="Proteomes" id="UP000250856">
    <property type="component" value="Segment"/>
</dbReference>
<organism evidence="1 2">
    <name type="scientific">Streptomyces phage Yosif</name>
    <dbReference type="NCBI Taxonomy" id="2201421"/>
    <lineage>
        <taxon>Viruses</taxon>
        <taxon>Duplodnaviria</taxon>
        <taxon>Heunggongvirae</taxon>
        <taxon>Uroviricota</taxon>
        <taxon>Caudoviricetes</taxon>
        <taxon>Arquatrovirinae</taxon>
        <taxon>Yosifvirus</taxon>
        <taxon>Yosifvirus yosif</taxon>
    </lineage>
</organism>
<dbReference type="EMBL" id="MH248947">
    <property type="protein sequence ID" value="AWY07626.1"/>
    <property type="molecule type" value="Genomic_DNA"/>
</dbReference>
<dbReference type="GeneID" id="64470622"/>
<proteinExistence type="predicted"/>
<name>A0A2Z4QCI3_9CAUD</name>
<keyword evidence="2" id="KW-1185">Reference proteome</keyword>
<evidence type="ECO:0000313" key="2">
    <source>
        <dbReference type="Proteomes" id="UP000250856"/>
    </source>
</evidence>
<protein>
    <submittedName>
        <fullName evidence="1">Uncharacterized protein</fullName>
    </submittedName>
</protein>
<sequence length="78" mass="9046">MKTVRHTSCRCGVKRGFMSKRDADKALGRAQAKRNRAAESTGTRRGLRVEQRYYECDFGMWHLTSENRKSYESRMVAA</sequence>